<dbReference type="OrthoDB" id="7864289at2"/>
<dbReference type="AlphaFoldDB" id="A0A5C6RXZ3"/>
<accession>A0A5C6RXZ3</accession>
<dbReference type="Proteomes" id="UP000321562">
    <property type="component" value="Unassembled WGS sequence"/>
</dbReference>
<sequence>MKKLGRISIWVMCIALPASSLVTPKAHAWELGKAADSAWTAESSDGIRLRFSCSRGTGRLSMMLTDLSKGADLSAPLASIEASESLMLTIQLPDGRTSRKPIASFNEQGSVAAEIPAGSFDLEAFANGQSLILEDVGTARALFRSGMKGTGAARLAFSERCGI</sequence>
<evidence type="ECO:0008006" key="4">
    <source>
        <dbReference type="Google" id="ProtNLM"/>
    </source>
</evidence>
<evidence type="ECO:0000313" key="3">
    <source>
        <dbReference type="Proteomes" id="UP000321562"/>
    </source>
</evidence>
<keyword evidence="1" id="KW-0732">Signal</keyword>
<feature type="signal peptide" evidence="1">
    <location>
        <begin position="1"/>
        <end position="28"/>
    </location>
</feature>
<proteinExistence type="predicted"/>
<protein>
    <recommendedName>
        <fullName evidence="4">Invasion associated locus B family protein</fullName>
    </recommendedName>
</protein>
<name>A0A5C6RXZ3_9RHOB</name>
<dbReference type="RefSeq" id="WP_147100182.1">
    <property type="nucleotide sequence ID" value="NZ_JBHUFH010000010.1"/>
</dbReference>
<evidence type="ECO:0000256" key="1">
    <source>
        <dbReference type="SAM" id="SignalP"/>
    </source>
</evidence>
<feature type="chain" id="PRO_5022920345" description="Invasion associated locus B family protein" evidence="1">
    <location>
        <begin position="29"/>
        <end position="163"/>
    </location>
</feature>
<gene>
    <name evidence="2" type="ORF">FQV27_15315</name>
</gene>
<evidence type="ECO:0000313" key="2">
    <source>
        <dbReference type="EMBL" id="TXB67466.1"/>
    </source>
</evidence>
<organism evidence="2 3">
    <name type="scientific">Paracoccus aurantiacus</name>
    <dbReference type="NCBI Taxonomy" id="2599412"/>
    <lineage>
        <taxon>Bacteria</taxon>
        <taxon>Pseudomonadati</taxon>
        <taxon>Pseudomonadota</taxon>
        <taxon>Alphaproteobacteria</taxon>
        <taxon>Rhodobacterales</taxon>
        <taxon>Paracoccaceae</taxon>
        <taxon>Paracoccus</taxon>
    </lineage>
</organism>
<dbReference type="EMBL" id="VOPL01000007">
    <property type="protein sequence ID" value="TXB67466.1"/>
    <property type="molecule type" value="Genomic_DNA"/>
</dbReference>
<reference evidence="2 3" key="1">
    <citation type="submission" date="2019-08" db="EMBL/GenBank/DDBJ databases">
        <authorList>
            <person name="Ye J."/>
        </authorList>
    </citation>
    <scope>NUCLEOTIDE SEQUENCE [LARGE SCALE GENOMIC DNA]</scope>
    <source>
        <strain evidence="2 3">TK008</strain>
    </source>
</reference>
<keyword evidence="3" id="KW-1185">Reference proteome</keyword>
<comment type="caution">
    <text evidence="2">The sequence shown here is derived from an EMBL/GenBank/DDBJ whole genome shotgun (WGS) entry which is preliminary data.</text>
</comment>